<name>A0A212J4M5_9PROT</name>
<keyword evidence="2" id="KW-0472">Membrane</keyword>
<evidence type="ECO:0000256" key="2">
    <source>
        <dbReference type="SAM" id="Phobius"/>
    </source>
</evidence>
<organism evidence="3">
    <name type="scientific">uncultured Alphaproteobacteria bacterium</name>
    <dbReference type="NCBI Taxonomy" id="91750"/>
    <lineage>
        <taxon>Bacteria</taxon>
        <taxon>Pseudomonadati</taxon>
        <taxon>Pseudomonadota</taxon>
        <taxon>Alphaproteobacteria</taxon>
        <taxon>environmental samples</taxon>
    </lineage>
</organism>
<dbReference type="Pfam" id="PF04367">
    <property type="entry name" value="DUF502"/>
    <property type="match status" value="1"/>
</dbReference>
<feature type="transmembrane region" description="Helical" evidence="2">
    <location>
        <begin position="76"/>
        <end position="109"/>
    </location>
</feature>
<dbReference type="PANTHER" id="PTHR31876:SF26">
    <property type="entry name" value="PROTEIN LIKE COV 2"/>
    <property type="match status" value="1"/>
</dbReference>
<protein>
    <recommendedName>
        <fullName evidence="4">DUF502 domain-containing protein</fullName>
    </recommendedName>
</protein>
<sequence>MSAPSSGARKRPPQKKTVRKVVRRPSLLAKLRSYFLAGILVTAPGGLTLYVAWLFVTFVDGQVGAILPPRYSPSTYLNFDIPGFGVLVLLVTLTAIGALAAGLVGKLMLRWGESILNRMPVIRGIYSALKQLFETVLSNQSSAFRQCVLVEYPRRGIWALGFISGVTEGEVQDLTAEEVVNVFLPTTPNPTSGFLLFVPRSDVIVLSMTVEEGIKMVISGGIVVPPDRRPKDVRKVKLASAAVSEGKALNPTAASPRPHRAQTDTAES</sequence>
<feature type="region of interest" description="Disordered" evidence="1">
    <location>
        <begin position="241"/>
        <end position="268"/>
    </location>
</feature>
<accession>A0A212J4M5</accession>
<keyword evidence="2" id="KW-0812">Transmembrane</keyword>
<keyword evidence="2" id="KW-1133">Transmembrane helix</keyword>
<dbReference type="AlphaFoldDB" id="A0A212J4M5"/>
<evidence type="ECO:0000313" key="3">
    <source>
        <dbReference type="EMBL" id="SBV94398.1"/>
    </source>
</evidence>
<dbReference type="PANTHER" id="PTHR31876">
    <property type="entry name" value="COV-LIKE PROTEIN 1"/>
    <property type="match status" value="1"/>
</dbReference>
<dbReference type="InterPro" id="IPR007462">
    <property type="entry name" value="COV1-like"/>
</dbReference>
<reference evidence="3" key="1">
    <citation type="submission" date="2016-04" db="EMBL/GenBank/DDBJ databases">
        <authorList>
            <person name="Evans L.H."/>
            <person name="Alamgir A."/>
            <person name="Owens N."/>
            <person name="Weber N.D."/>
            <person name="Virtaneva K."/>
            <person name="Barbian K."/>
            <person name="Babar A."/>
            <person name="Rosenke K."/>
        </authorList>
    </citation>
    <scope>NUCLEOTIDE SEQUENCE</scope>
    <source>
        <strain evidence="3">86</strain>
    </source>
</reference>
<feature type="transmembrane region" description="Helical" evidence="2">
    <location>
        <begin position="33"/>
        <end position="56"/>
    </location>
</feature>
<evidence type="ECO:0008006" key="4">
    <source>
        <dbReference type="Google" id="ProtNLM"/>
    </source>
</evidence>
<dbReference type="EMBL" id="FLUO01000001">
    <property type="protein sequence ID" value="SBV94398.1"/>
    <property type="molecule type" value="Genomic_DNA"/>
</dbReference>
<evidence type="ECO:0000256" key="1">
    <source>
        <dbReference type="SAM" id="MobiDB-lite"/>
    </source>
</evidence>
<proteinExistence type="predicted"/>
<gene>
    <name evidence="3" type="ORF">KL86APRO_10507</name>
</gene>